<dbReference type="InterPro" id="IPR009003">
    <property type="entry name" value="Peptidase_S1_PA"/>
</dbReference>
<organism evidence="7 8">
    <name type="scientific">Candidatus Corynebacterium faecigallinarum</name>
    <dbReference type="NCBI Taxonomy" id="2838528"/>
    <lineage>
        <taxon>Bacteria</taxon>
        <taxon>Bacillati</taxon>
        <taxon>Actinomycetota</taxon>
        <taxon>Actinomycetes</taxon>
        <taxon>Mycobacteriales</taxon>
        <taxon>Corynebacteriaceae</taxon>
        <taxon>Corynebacterium</taxon>
    </lineage>
</organism>
<comment type="similarity">
    <text evidence="1">Belongs to the peptidase S1 family.</text>
</comment>
<evidence type="ECO:0000256" key="1">
    <source>
        <dbReference type="ARBA" id="ARBA00007664"/>
    </source>
</evidence>
<keyword evidence="5" id="KW-1015">Disulfide bond</keyword>
<keyword evidence="3" id="KW-0378">Hydrolase</keyword>
<keyword evidence="4" id="KW-0720">Serine protease</keyword>
<evidence type="ECO:0000256" key="6">
    <source>
        <dbReference type="SAM" id="SignalP"/>
    </source>
</evidence>
<evidence type="ECO:0000313" key="8">
    <source>
        <dbReference type="Proteomes" id="UP000823858"/>
    </source>
</evidence>
<evidence type="ECO:0000256" key="2">
    <source>
        <dbReference type="ARBA" id="ARBA00022670"/>
    </source>
</evidence>
<dbReference type="GO" id="GO:0004252">
    <property type="term" value="F:serine-type endopeptidase activity"/>
    <property type="evidence" value="ECO:0007669"/>
    <property type="project" value="InterPro"/>
</dbReference>
<dbReference type="Proteomes" id="UP000823858">
    <property type="component" value="Unassembled WGS sequence"/>
</dbReference>
<dbReference type="InterPro" id="IPR001316">
    <property type="entry name" value="Pept_S1A_streptogrisin"/>
</dbReference>
<proteinExistence type="inferred from homology"/>
<feature type="signal peptide" evidence="6">
    <location>
        <begin position="1"/>
        <end position="28"/>
    </location>
</feature>
<evidence type="ECO:0000256" key="4">
    <source>
        <dbReference type="ARBA" id="ARBA00022825"/>
    </source>
</evidence>
<comment type="caution">
    <text evidence="7">The sequence shown here is derived from an EMBL/GenBank/DDBJ whole genome shotgun (WGS) entry which is preliminary data.</text>
</comment>
<keyword evidence="2" id="KW-0645">Protease</keyword>
<dbReference type="CDD" id="cd21112">
    <property type="entry name" value="alphaLP-like"/>
    <property type="match status" value="1"/>
</dbReference>
<dbReference type="GO" id="GO:0006508">
    <property type="term" value="P:proteolysis"/>
    <property type="evidence" value="ECO:0007669"/>
    <property type="project" value="UniProtKB-KW"/>
</dbReference>
<sequence length="281" mass="27483">MIRPRLCAALVALSAAVIAGVSAPAATAAPDVPSFSPDGVQNAVNHAVDTAVDTVLNTTGEPGPHRIEGHYFTSPGVPAAAEEARPEVLVGPSTPLVVGPSVCTTAVAGYDAAGNAVAVTAGHCGSPGDEVSSADDPEGTVIGTFERAGAVDNGIILLNENAQVTNSYNGVSINQLGGAAPAHFGEVCKTGITTGTSCGPVFATSGAQFATHVCASHGDSGAPVYAGGRLVGVLSGGLSALPTCQHPLQGPLHSPALSTSWDSVGAEMDAAGGVGAGFRLA</sequence>
<evidence type="ECO:0000256" key="5">
    <source>
        <dbReference type="ARBA" id="ARBA00023157"/>
    </source>
</evidence>
<feature type="chain" id="PRO_5039679267" evidence="6">
    <location>
        <begin position="29"/>
        <end position="281"/>
    </location>
</feature>
<dbReference type="Gene3D" id="2.40.10.10">
    <property type="entry name" value="Trypsin-like serine proteases"/>
    <property type="match status" value="2"/>
</dbReference>
<dbReference type="EMBL" id="DWVP01000014">
    <property type="protein sequence ID" value="HJC85024.1"/>
    <property type="molecule type" value="Genomic_DNA"/>
</dbReference>
<reference evidence="7" key="2">
    <citation type="submission" date="2021-04" db="EMBL/GenBank/DDBJ databases">
        <authorList>
            <person name="Gilroy R."/>
        </authorList>
    </citation>
    <scope>NUCLEOTIDE SEQUENCE</scope>
    <source>
        <strain evidence="7">ChiHjej13B12-4958</strain>
    </source>
</reference>
<dbReference type="InterPro" id="IPR043504">
    <property type="entry name" value="Peptidase_S1_PA_chymotrypsin"/>
</dbReference>
<dbReference type="SUPFAM" id="SSF50494">
    <property type="entry name" value="Trypsin-like serine proteases"/>
    <property type="match status" value="1"/>
</dbReference>
<evidence type="ECO:0000256" key="3">
    <source>
        <dbReference type="ARBA" id="ARBA00022801"/>
    </source>
</evidence>
<gene>
    <name evidence="7" type="ORF">H9751_05690</name>
</gene>
<name>A0A9D2QFC4_9CORY</name>
<evidence type="ECO:0000313" key="7">
    <source>
        <dbReference type="EMBL" id="HJC85024.1"/>
    </source>
</evidence>
<reference evidence="7" key="1">
    <citation type="journal article" date="2021" name="PeerJ">
        <title>Extensive microbial diversity within the chicken gut microbiome revealed by metagenomics and culture.</title>
        <authorList>
            <person name="Gilroy R."/>
            <person name="Ravi A."/>
            <person name="Getino M."/>
            <person name="Pursley I."/>
            <person name="Horton D.L."/>
            <person name="Alikhan N.F."/>
            <person name="Baker D."/>
            <person name="Gharbi K."/>
            <person name="Hall N."/>
            <person name="Watson M."/>
            <person name="Adriaenssens E.M."/>
            <person name="Foster-Nyarko E."/>
            <person name="Jarju S."/>
            <person name="Secka A."/>
            <person name="Antonio M."/>
            <person name="Oren A."/>
            <person name="Chaudhuri R.R."/>
            <person name="La Ragione R."/>
            <person name="Hildebrand F."/>
            <person name="Pallen M.J."/>
        </authorList>
    </citation>
    <scope>NUCLEOTIDE SEQUENCE</scope>
    <source>
        <strain evidence="7">ChiHjej13B12-4958</strain>
    </source>
</reference>
<dbReference type="PRINTS" id="PR00861">
    <property type="entry name" value="ALYTICPTASE"/>
</dbReference>
<accession>A0A9D2QFC4</accession>
<dbReference type="AlphaFoldDB" id="A0A9D2QFC4"/>
<protein>
    <submittedName>
        <fullName evidence="7">S1 family peptidase</fullName>
    </submittedName>
</protein>
<keyword evidence="6" id="KW-0732">Signal</keyword>